<organism evidence="1">
    <name type="scientific">viral metagenome</name>
    <dbReference type="NCBI Taxonomy" id="1070528"/>
    <lineage>
        <taxon>unclassified sequences</taxon>
        <taxon>metagenomes</taxon>
        <taxon>organismal metagenomes</taxon>
    </lineage>
</organism>
<gene>
    <name evidence="1" type="ORF">MM415B02483_0008</name>
</gene>
<reference evidence="1" key="1">
    <citation type="submission" date="2020-03" db="EMBL/GenBank/DDBJ databases">
        <title>The deep terrestrial virosphere.</title>
        <authorList>
            <person name="Holmfeldt K."/>
            <person name="Nilsson E."/>
            <person name="Simone D."/>
            <person name="Lopez-Fernandez M."/>
            <person name="Wu X."/>
            <person name="de Brujin I."/>
            <person name="Lundin D."/>
            <person name="Andersson A."/>
            <person name="Bertilsson S."/>
            <person name="Dopson M."/>
        </authorList>
    </citation>
    <scope>NUCLEOTIDE SEQUENCE</scope>
    <source>
        <strain evidence="1">MM415B02483</strain>
    </source>
</reference>
<evidence type="ECO:0000313" key="1">
    <source>
        <dbReference type="EMBL" id="QJA89898.1"/>
    </source>
</evidence>
<dbReference type="EMBL" id="MT142876">
    <property type="protein sequence ID" value="QJA89898.1"/>
    <property type="molecule type" value="Genomic_DNA"/>
</dbReference>
<name>A0A6M3L9X2_9ZZZZ</name>
<sequence>MQLAYQVPMLQIVASNANFLSDPFRVPVGSNISMLYCVTALVGAPAGTIQLWFLNSNGDPVVVASVAVAALGSGRSALSMSPEFIQFSLTQAGGANTLTMSVDFIVQPSNSTPA</sequence>
<accession>A0A6M3L9X2</accession>
<protein>
    <submittedName>
        <fullName evidence="1">Uncharacterized protein</fullName>
    </submittedName>
</protein>
<dbReference type="AlphaFoldDB" id="A0A6M3L9X2"/>
<proteinExistence type="predicted"/>